<organism evidence="1">
    <name type="scientific">Sigmofec virus UA08Rod_4258</name>
    <dbReference type="NCBI Taxonomy" id="2929397"/>
    <lineage>
        <taxon>Viruses</taxon>
        <taxon>Monodnaviria</taxon>
        <taxon>Sangervirae</taxon>
        <taxon>Phixviricota</taxon>
        <taxon>Malgrandaviricetes</taxon>
        <taxon>Petitvirales</taxon>
        <taxon>Microviridae</taxon>
    </lineage>
</organism>
<evidence type="ECO:0000313" key="1">
    <source>
        <dbReference type="EMBL" id="UPW41310.1"/>
    </source>
</evidence>
<reference evidence="1" key="1">
    <citation type="submission" date="2022-02" db="EMBL/GenBank/DDBJ databases">
        <title>Towards deciphering the DNA virus diversity associated with rodent species in the families Cricetidae and Heteromyidae.</title>
        <authorList>
            <person name="Lund M."/>
            <person name="Larsen B.B."/>
            <person name="Gryseels S."/>
            <person name="Kraberger S."/>
            <person name="Rowsey D.M."/>
            <person name="Steger L."/>
            <person name="Yule K.M."/>
            <person name="Upham N.S."/>
            <person name="Worobey M."/>
            <person name="Van Doorslaer K."/>
            <person name="Varsani A."/>
        </authorList>
    </citation>
    <scope>NUCLEOTIDE SEQUENCE</scope>
    <source>
        <strain evidence="1">UA08Rod_4258</strain>
    </source>
</reference>
<accession>A0A976R831</accession>
<sequence length="70" mass="7470">MNQFFIVTAQGSPVKPLPPFRGILLSSDDVTFAHEALVKFGYSAVIFEPVPDALDAIDAMLQSASSQSAD</sequence>
<proteinExistence type="predicted"/>
<name>A0A976R831_9VIRU</name>
<protein>
    <submittedName>
        <fullName evidence="1">Uncharacterized protein</fullName>
    </submittedName>
</protein>
<dbReference type="EMBL" id="OM869574">
    <property type="protein sequence ID" value="UPW41310.1"/>
    <property type="molecule type" value="Genomic_DNA"/>
</dbReference>